<feature type="transmembrane region" description="Helical" evidence="6">
    <location>
        <begin position="155"/>
        <end position="175"/>
    </location>
</feature>
<evidence type="ECO:0000256" key="3">
    <source>
        <dbReference type="ARBA" id="ARBA00022692"/>
    </source>
</evidence>
<feature type="transmembrane region" description="Helical" evidence="6">
    <location>
        <begin position="15"/>
        <end position="34"/>
    </location>
</feature>
<dbReference type="Pfam" id="PF01292">
    <property type="entry name" value="Ni_hydr_CYTB"/>
    <property type="match status" value="1"/>
</dbReference>
<keyword evidence="5 6" id="KW-0472">Membrane</keyword>
<evidence type="ECO:0000256" key="2">
    <source>
        <dbReference type="ARBA" id="ARBA00022475"/>
    </source>
</evidence>
<dbReference type="SUPFAM" id="SSF81342">
    <property type="entry name" value="Transmembrane di-heme cytochromes"/>
    <property type="match status" value="1"/>
</dbReference>
<dbReference type="PANTHER" id="PTHR30485:SF2">
    <property type="entry name" value="BLL0597 PROTEIN"/>
    <property type="match status" value="1"/>
</dbReference>
<keyword evidence="2" id="KW-1003">Cell membrane</keyword>
<feature type="transmembrane region" description="Helical" evidence="6">
    <location>
        <begin position="100"/>
        <end position="123"/>
    </location>
</feature>
<keyword evidence="9" id="KW-1185">Reference proteome</keyword>
<evidence type="ECO:0000256" key="6">
    <source>
        <dbReference type="SAM" id="Phobius"/>
    </source>
</evidence>
<dbReference type="InterPro" id="IPR051542">
    <property type="entry name" value="Hydrogenase_cytochrome"/>
</dbReference>
<evidence type="ECO:0000256" key="5">
    <source>
        <dbReference type="ARBA" id="ARBA00023136"/>
    </source>
</evidence>
<name>A0ABY7STY5_9RHOB</name>
<dbReference type="PANTHER" id="PTHR30485">
    <property type="entry name" value="NI/FE-HYDROGENASE 1 B-TYPE CYTOCHROME SUBUNIT"/>
    <property type="match status" value="1"/>
</dbReference>
<dbReference type="InterPro" id="IPR016174">
    <property type="entry name" value="Di-haem_cyt_TM"/>
</dbReference>
<gene>
    <name evidence="8" type="ORF">JHW45_15310</name>
</gene>
<sequence length="194" mass="21935">MSRDETRRVRVWDPALRIFHWTLATLVIATWLLGKFGPNIMTLHFWLGYAIIGLLVFRLIWGVIGPESARFTSFVRGPSAIAGYAREMGRREPSNWRGHTPVGALSVIGMLVVLIVQVSTGLISDPEDFVNVGPLADQVSRATAKGAVAWHHRGATVILLFVLLHVGVILFYRVWKNEDLVRPMITGWKWVRRR</sequence>
<keyword evidence="4 6" id="KW-1133">Transmembrane helix</keyword>
<comment type="subcellular location">
    <subcellularLocation>
        <location evidence="1">Cell membrane</location>
        <topology evidence="1">Multi-pass membrane protein</topology>
    </subcellularLocation>
</comment>
<dbReference type="Gene3D" id="1.20.950.20">
    <property type="entry name" value="Transmembrane di-heme cytochromes, Chain C"/>
    <property type="match status" value="1"/>
</dbReference>
<dbReference type="Proteomes" id="UP001218412">
    <property type="component" value="Chromosome"/>
</dbReference>
<feature type="domain" description="Cytochrome b561 bacterial/Ni-hydrogenase" evidence="7">
    <location>
        <begin position="11"/>
        <end position="187"/>
    </location>
</feature>
<dbReference type="EMBL" id="CP067134">
    <property type="protein sequence ID" value="WCR10408.1"/>
    <property type="molecule type" value="Genomic_DNA"/>
</dbReference>
<proteinExistence type="predicted"/>
<evidence type="ECO:0000313" key="9">
    <source>
        <dbReference type="Proteomes" id="UP001218412"/>
    </source>
</evidence>
<evidence type="ECO:0000256" key="1">
    <source>
        <dbReference type="ARBA" id="ARBA00004651"/>
    </source>
</evidence>
<evidence type="ECO:0000313" key="8">
    <source>
        <dbReference type="EMBL" id="WCR10408.1"/>
    </source>
</evidence>
<dbReference type="InterPro" id="IPR011577">
    <property type="entry name" value="Cyt_b561_bac/Ni-Hgenase"/>
</dbReference>
<keyword evidence="3 6" id="KW-0812">Transmembrane</keyword>
<protein>
    <submittedName>
        <fullName evidence="8">Cytochrome b/b6 domain-containing protein</fullName>
    </submittedName>
</protein>
<feature type="transmembrane region" description="Helical" evidence="6">
    <location>
        <begin position="46"/>
        <end position="64"/>
    </location>
</feature>
<evidence type="ECO:0000256" key="4">
    <source>
        <dbReference type="ARBA" id="ARBA00022989"/>
    </source>
</evidence>
<organism evidence="8 9">
    <name type="scientific">Paracoccus stylophorae</name>
    <dbReference type="NCBI Taxonomy" id="659350"/>
    <lineage>
        <taxon>Bacteria</taxon>
        <taxon>Pseudomonadati</taxon>
        <taxon>Pseudomonadota</taxon>
        <taxon>Alphaproteobacteria</taxon>
        <taxon>Rhodobacterales</taxon>
        <taxon>Paracoccaceae</taxon>
        <taxon>Paracoccus</taxon>
    </lineage>
</organism>
<reference evidence="8 9" key="1">
    <citation type="submission" date="2021-01" db="EMBL/GenBank/DDBJ databases">
        <title>Biogeographic distribution of Paracoccus.</title>
        <authorList>
            <person name="Hollensteiner J."/>
            <person name="Leineberger J."/>
            <person name="Brinkhoff T."/>
            <person name="Daniel R."/>
        </authorList>
    </citation>
    <scope>NUCLEOTIDE SEQUENCE [LARGE SCALE GENOMIC DNA]</scope>
    <source>
        <strain evidence="8 9">LMG25392</strain>
    </source>
</reference>
<dbReference type="RefSeq" id="WP_272858464.1">
    <property type="nucleotide sequence ID" value="NZ_CP067134.1"/>
</dbReference>
<evidence type="ECO:0000259" key="7">
    <source>
        <dbReference type="Pfam" id="PF01292"/>
    </source>
</evidence>
<accession>A0ABY7STY5</accession>